<evidence type="ECO:0000313" key="3">
    <source>
        <dbReference type="Proteomes" id="UP000460287"/>
    </source>
</evidence>
<accession>A0A7X2N0J6</accession>
<keyword evidence="1" id="KW-1133">Transmembrane helix</keyword>
<dbReference type="AlphaFoldDB" id="A0A7X2N0J6"/>
<proteinExistence type="predicted"/>
<keyword evidence="1" id="KW-0472">Membrane</keyword>
<dbReference type="EMBL" id="VULX01000034">
    <property type="protein sequence ID" value="MSR92516.1"/>
    <property type="molecule type" value="Genomic_DNA"/>
</dbReference>
<evidence type="ECO:0000256" key="1">
    <source>
        <dbReference type="SAM" id="Phobius"/>
    </source>
</evidence>
<protein>
    <submittedName>
        <fullName evidence="2">Uncharacterized protein</fullName>
    </submittedName>
</protein>
<keyword evidence="1" id="KW-0812">Transmembrane</keyword>
<feature type="transmembrane region" description="Helical" evidence="1">
    <location>
        <begin position="57"/>
        <end position="77"/>
    </location>
</feature>
<keyword evidence="3" id="KW-1185">Reference proteome</keyword>
<feature type="transmembrane region" description="Helical" evidence="1">
    <location>
        <begin position="30"/>
        <end position="50"/>
    </location>
</feature>
<feature type="transmembrane region" description="Helical" evidence="1">
    <location>
        <begin position="7"/>
        <end position="24"/>
    </location>
</feature>
<name>A0A7X2N0J6_9CLOT</name>
<comment type="caution">
    <text evidence="2">The sequence shown here is derived from an EMBL/GenBank/DDBJ whole genome shotgun (WGS) entry which is preliminary data.</text>
</comment>
<organism evidence="2 3">
    <name type="scientific">Inconstantimicrobium porci</name>
    <dbReference type="NCBI Taxonomy" id="2652291"/>
    <lineage>
        <taxon>Bacteria</taxon>
        <taxon>Bacillati</taxon>
        <taxon>Bacillota</taxon>
        <taxon>Clostridia</taxon>
        <taxon>Eubacteriales</taxon>
        <taxon>Clostridiaceae</taxon>
        <taxon>Inconstantimicrobium</taxon>
    </lineage>
</organism>
<feature type="transmembrane region" description="Helical" evidence="1">
    <location>
        <begin position="89"/>
        <end position="106"/>
    </location>
</feature>
<sequence length="108" mass="11903">MIKIIGIILSLIFSLITTYSFIAYNKCLTSVLIVEGIGQATIILSVIMSIMHFDKAFILFMCIGLILIIVSCIINGLNMYGHVHLSHHIVRLALSVIIVVLCGLGMRK</sequence>
<evidence type="ECO:0000313" key="2">
    <source>
        <dbReference type="EMBL" id="MSR92516.1"/>
    </source>
</evidence>
<dbReference type="RefSeq" id="WP_154532487.1">
    <property type="nucleotide sequence ID" value="NZ_VULX01000034.1"/>
</dbReference>
<gene>
    <name evidence="2" type="ORF">FYJ33_14340</name>
</gene>
<reference evidence="2 3" key="1">
    <citation type="submission" date="2019-08" db="EMBL/GenBank/DDBJ databases">
        <title>In-depth cultivation of the pig gut microbiome towards novel bacterial diversity and tailored functional studies.</title>
        <authorList>
            <person name="Wylensek D."/>
            <person name="Hitch T.C.A."/>
            <person name="Clavel T."/>
        </authorList>
    </citation>
    <scope>NUCLEOTIDE SEQUENCE [LARGE SCALE GENOMIC DNA]</scope>
    <source>
        <strain evidence="2 3">WCA-383-APC-5B</strain>
    </source>
</reference>
<dbReference type="Proteomes" id="UP000460287">
    <property type="component" value="Unassembled WGS sequence"/>
</dbReference>